<dbReference type="PIRSF" id="PIRSF031878">
    <property type="entry name" value="UCP031878"/>
    <property type="match status" value="1"/>
</dbReference>
<name>A0A345ZRC4_9HYPH</name>
<dbReference type="EMBL" id="CP031417">
    <property type="protein sequence ID" value="AXK79471.1"/>
    <property type="molecule type" value="Genomic_DNA"/>
</dbReference>
<dbReference type="InterPro" id="IPR009922">
    <property type="entry name" value="DUF1457"/>
</dbReference>
<dbReference type="KEGG" id="ptaw:DW352_02420"/>
<sequence>MKHPSTRSLFDYWTERRGDRPAPARFDIDPAEIRHALGDTFMLAADFVDQLRFRLAGTRVCALFCREIKGEAFIELWDEASRKAVEELAHAVTGENEGFVAGLIGRGEDGREVGLEMLLLPLSHVGHGRIRALGVLAPFEPPYWLGETPVIALELATLRHVGAGADSLITPHFKHAPESARIRHGFVVYSGGRAPGERG</sequence>
<dbReference type="OrthoDB" id="8480244at2"/>
<keyword evidence="2" id="KW-1185">Reference proteome</keyword>
<accession>A0A345ZRC4</accession>
<dbReference type="Proteomes" id="UP000254889">
    <property type="component" value="Chromosome"/>
</dbReference>
<organism evidence="1 2">
    <name type="scientific">Pseudolabrys taiwanensis</name>
    <dbReference type="NCBI Taxonomy" id="331696"/>
    <lineage>
        <taxon>Bacteria</taxon>
        <taxon>Pseudomonadati</taxon>
        <taxon>Pseudomonadota</taxon>
        <taxon>Alphaproteobacteria</taxon>
        <taxon>Hyphomicrobiales</taxon>
        <taxon>Xanthobacteraceae</taxon>
        <taxon>Pseudolabrys</taxon>
    </lineage>
</organism>
<reference evidence="1 2" key="1">
    <citation type="submission" date="2018-07" db="EMBL/GenBank/DDBJ databases">
        <authorList>
            <person name="Quirk P.G."/>
            <person name="Krulwich T.A."/>
        </authorList>
    </citation>
    <scope>NUCLEOTIDE SEQUENCE [LARGE SCALE GENOMIC DNA]</scope>
    <source>
        <strain evidence="1 2">CC-BB4</strain>
    </source>
</reference>
<gene>
    <name evidence="1" type="ORF">DW352_02420</name>
</gene>
<evidence type="ECO:0000313" key="2">
    <source>
        <dbReference type="Proteomes" id="UP000254889"/>
    </source>
</evidence>
<proteinExistence type="predicted"/>
<dbReference type="RefSeq" id="WP_115688194.1">
    <property type="nucleotide sequence ID" value="NZ_CP031417.1"/>
</dbReference>
<dbReference type="AlphaFoldDB" id="A0A345ZRC4"/>
<evidence type="ECO:0000313" key="1">
    <source>
        <dbReference type="EMBL" id="AXK79471.1"/>
    </source>
</evidence>
<dbReference type="Pfam" id="PF07310">
    <property type="entry name" value="PAS_5"/>
    <property type="match status" value="1"/>
</dbReference>
<protein>
    <submittedName>
        <fullName evidence="1">PAS domain-containing protein</fullName>
    </submittedName>
</protein>